<proteinExistence type="inferred from homology"/>
<evidence type="ECO:0000256" key="1">
    <source>
        <dbReference type="ARBA" id="ARBA00006750"/>
    </source>
</evidence>
<dbReference type="SMART" id="SM00116">
    <property type="entry name" value="CBS"/>
    <property type="match status" value="4"/>
</dbReference>
<protein>
    <submittedName>
        <fullName evidence="8">Oidioi.mRNA.OKI2018_I69.chr2.g7478.t1.cds</fullName>
    </submittedName>
</protein>
<evidence type="ECO:0000259" key="7">
    <source>
        <dbReference type="PROSITE" id="PS51371"/>
    </source>
</evidence>
<gene>
    <name evidence="8" type="ORF">OKIOD_LOCUS16243</name>
</gene>
<reference evidence="8 9" key="1">
    <citation type="submission" date="2021-04" db="EMBL/GenBank/DDBJ databases">
        <authorList>
            <person name="Bliznina A."/>
        </authorList>
    </citation>
    <scope>NUCLEOTIDE SEQUENCE [LARGE SCALE GENOMIC DNA]</scope>
</reference>
<dbReference type="InterPro" id="IPR046342">
    <property type="entry name" value="CBS_dom_sf"/>
</dbReference>
<feature type="domain" description="CBS" evidence="7">
    <location>
        <begin position="76"/>
        <end position="136"/>
    </location>
</feature>
<evidence type="ECO:0000256" key="4">
    <source>
        <dbReference type="ARBA" id="ARBA00025878"/>
    </source>
</evidence>
<accession>A0ABN7TAZ8</accession>
<feature type="domain" description="CBS" evidence="7">
    <location>
        <begin position="245"/>
        <end position="307"/>
    </location>
</feature>
<keyword evidence="9" id="KW-1185">Reference proteome</keyword>
<feature type="compositionally biased region" description="Basic and acidic residues" evidence="6">
    <location>
        <begin position="11"/>
        <end position="27"/>
    </location>
</feature>
<keyword evidence="2" id="KW-0677">Repeat</keyword>
<dbReference type="Pfam" id="PF00571">
    <property type="entry name" value="CBS"/>
    <property type="match status" value="4"/>
</dbReference>
<comment type="subunit">
    <text evidence="4">AMPK is a heterotrimer of an alpha catalytic subunit (PRKAA1 or PRKAA2), a beta (PRKAB1 or PRKAB2) and a gamma non-catalytic subunits (PRKAG1, PRKAG2 or PRKAG3). Interacts with FNIP1 and FNIP2.</text>
</comment>
<name>A0ABN7TAZ8_OIKDI</name>
<evidence type="ECO:0000256" key="2">
    <source>
        <dbReference type="ARBA" id="ARBA00022737"/>
    </source>
</evidence>
<sequence length="377" mass="42377">MKSMLKLLPHLRPDSQRVENESADEVKSSTSSTYSDHPPTLALSSSSDNLMSKSPDEDIHVYANFMKEHDCYSLIPTSSKIVIFDTRLPVKKAFFALVANGLRAAPLWDSDQGQFVGMLTISDFISILQTYYRSPMRRMHELEDHLIETWRKLLLERKLAKPDERPTLSKNIGMVQIGPDASLFEGLEMLVKNKIHRLPIIDPKSGNALYILTHKRILRFLSFCFESPDVKMPSFMKKTLEETQIGTFGKIHTIQPSTPVIAALCLFVENRVSALPIVNENGEVIDIYAKFDAINLAATRSYHNLDVTVQDALSHREGRPEGVTTCVLSNTVEEITKKLVKAEVHRLVVVNAEKQPIGILSLSDLLSKIVLAPEKLN</sequence>
<dbReference type="Gene3D" id="3.10.580.10">
    <property type="entry name" value="CBS-domain"/>
    <property type="match status" value="2"/>
</dbReference>
<feature type="compositionally biased region" description="Low complexity" evidence="6">
    <location>
        <begin position="41"/>
        <end position="50"/>
    </location>
</feature>
<feature type="region of interest" description="Disordered" evidence="6">
    <location>
        <begin position="8"/>
        <end position="50"/>
    </location>
</feature>
<dbReference type="CDD" id="cd04641">
    <property type="entry name" value="CBS_euAMPK_gamma-like_repeat2"/>
    <property type="match status" value="1"/>
</dbReference>
<organism evidence="8 9">
    <name type="scientific">Oikopleura dioica</name>
    <name type="common">Tunicate</name>
    <dbReference type="NCBI Taxonomy" id="34765"/>
    <lineage>
        <taxon>Eukaryota</taxon>
        <taxon>Metazoa</taxon>
        <taxon>Chordata</taxon>
        <taxon>Tunicata</taxon>
        <taxon>Appendicularia</taxon>
        <taxon>Copelata</taxon>
        <taxon>Oikopleuridae</taxon>
        <taxon>Oikopleura</taxon>
    </lineage>
</organism>
<evidence type="ECO:0000256" key="3">
    <source>
        <dbReference type="ARBA" id="ARBA00023122"/>
    </source>
</evidence>
<dbReference type="SUPFAM" id="SSF54631">
    <property type="entry name" value="CBS-domain pair"/>
    <property type="match status" value="2"/>
</dbReference>
<dbReference type="InterPro" id="IPR000644">
    <property type="entry name" value="CBS_dom"/>
</dbReference>
<dbReference type="PANTHER" id="PTHR13780:SF35">
    <property type="entry name" value="LD22662P"/>
    <property type="match status" value="1"/>
</dbReference>
<feature type="domain" description="CBS" evidence="7">
    <location>
        <begin position="318"/>
        <end position="376"/>
    </location>
</feature>
<dbReference type="InterPro" id="IPR050511">
    <property type="entry name" value="AMPK_gamma/SDS23_families"/>
</dbReference>
<evidence type="ECO:0000313" key="8">
    <source>
        <dbReference type="EMBL" id="CAG5113367.1"/>
    </source>
</evidence>
<evidence type="ECO:0000256" key="5">
    <source>
        <dbReference type="PROSITE-ProRule" id="PRU00703"/>
    </source>
</evidence>
<dbReference type="CDD" id="cd04618">
    <property type="entry name" value="CBS_euAMPK_gamma-like_repeat1"/>
    <property type="match status" value="1"/>
</dbReference>
<dbReference type="Proteomes" id="UP001158576">
    <property type="component" value="Chromosome 2"/>
</dbReference>
<feature type="domain" description="CBS" evidence="7">
    <location>
        <begin position="168"/>
        <end position="230"/>
    </location>
</feature>
<evidence type="ECO:0000313" key="9">
    <source>
        <dbReference type="Proteomes" id="UP001158576"/>
    </source>
</evidence>
<evidence type="ECO:0000256" key="6">
    <source>
        <dbReference type="SAM" id="MobiDB-lite"/>
    </source>
</evidence>
<dbReference type="PROSITE" id="PS51371">
    <property type="entry name" value="CBS"/>
    <property type="match status" value="4"/>
</dbReference>
<dbReference type="PANTHER" id="PTHR13780">
    <property type="entry name" value="AMP-ACTIVATED PROTEIN KINASE, GAMMA REGULATORY SUBUNIT"/>
    <property type="match status" value="1"/>
</dbReference>
<keyword evidence="3 5" id="KW-0129">CBS domain</keyword>
<dbReference type="EMBL" id="OU015567">
    <property type="protein sequence ID" value="CAG5113367.1"/>
    <property type="molecule type" value="Genomic_DNA"/>
</dbReference>
<comment type="similarity">
    <text evidence="1">Belongs to the 5'-AMP-activated protein kinase gamma subunit family.</text>
</comment>